<gene>
    <name evidence="11" type="primary">malQ</name>
    <name evidence="11" type="ORF">ENV67_01245</name>
</gene>
<comment type="catalytic activity">
    <reaction evidence="1 10">
        <text>Transfers a segment of a (1-&gt;4)-alpha-D-glucan to a new position in an acceptor, which may be glucose or a (1-&gt;4)-alpha-D-glucan.</text>
        <dbReference type="EC" id="2.4.1.25"/>
    </reaction>
</comment>
<comment type="caution">
    <text evidence="11">The sequence shown here is derived from an EMBL/GenBank/DDBJ whole genome shotgun (WGS) entry which is preliminary data.</text>
</comment>
<keyword evidence="7 10" id="KW-0119">Carbohydrate metabolism</keyword>
<evidence type="ECO:0000256" key="4">
    <source>
        <dbReference type="ARBA" id="ARBA00020295"/>
    </source>
</evidence>
<protein>
    <recommendedName>
        <fullName evidence="4 10">4-alpha-glucanotransferase</fullName>
        <ecNumber evidence="3 10">2.4.1.25</ecNumber>
    </recommendedName>
    <alternativeName>
        <fullName evidence="8 10">Amylomaltase</fullName>
    </alternativeName>
    <alternativeName>
        <fullName evidence="9 10">Disproportionating enzyme</fullName>
    </alternativeName>
</protein>
<dbReference type="NCBIfam" id="TIGR00217">
    <property type="entry name" value="malQ"/>
    <property type="match status" value="1"/>
</dbReference>
<name>A0A7C4UBQ4_UNCW3</name>
<dbReference type="Pfam" id="PF02446">
    <property type="entry name" value="Glyco_hydro_77"/>
    <property type="match status" value="1"/>
</dbReference>
<evidence type="ECO:0000256" key="2">
    <source>
        <dbReference type="ARBA" id="ARBA00005684"/>
    </source>
</evidence>
<evidence type="ECO:0000256" key="8">
    <source>
        <dbReference type="ARBA" id="ARBA00031423"/>
    </source>
</evidence>
<sequence length="490" mass="58230">MRKSGILLHISSLPSQFGIGDFGESSYRFADFLFSSGQTLWQILPLNPTLNELGNSPYNSYSTFAGNKLFISPELLLKDGLLKDEDLSFDDNDKNRIDYRKVHDFKDKIISIAFERFKPDKEYEIFCYENSFWLDDFALFTALKRRFNGKVWSDWEDGLKWRNPDTLNYYRNELMREIDKEKFAQFIFYKQWRRLKKYCNDKGIQIIGDLPIYVSYNSSDVWMNPDIFKLDGNLKPISVAGVPPDYFSKTGQLWGNPVYNWHRLRERGYDWWIRRIGFYMREFDFIRIDHFRGFCGFWEIPYGEKTAVNGRWEEGPKNELFDRILLYYPNLPIIAEDLGVITPDVRELINYYGFLCMKVLVFAFSGDISKNPYIPHNHTENSVVYSGTHDTDTVLGWFRNAKEEERENLNYYVGYKVKKEFVNWVFIRLGMMSVSRYSIFPLQDIMNLDSSSRMNTPGTNEGNWCWRYNGDFDKKIAETLLKLTRIYRRI</sequence>
<dbReference type="PANTHER" id="PTHR32438:SF5">
    <property type="entry name" value="4-ALPHA-GLUCANOTRANSFERASE DPE1, CHLOROPLASTIC_AMYLOPLASTIC"/>
    <property type="match status" value="1"/>
</dbReference>
<dbReference type="NCBIfam" id="NF011080">
    <property type="entry name" value="PRK14508.1-3"/>
    <property type="match status" value="1"/>
</dbReference>
<evidence type="ECO:0000256" key="7">
    <source>
        <dbReference type="ARBA" id="ARBA00023277"/>
    </source>
</evidence>
<evidence type="ECO:0000256" key="10">
    <source>
        <dbReference type="RuleBase" id="RU361207"/>
    </source>
</evidence>
<evidence type="ECO:0000256" key="9">
    <source>
        <dbReference type="ARBA" id="ARBA00031501"/>
    </source>
</evidence>
<dbReference type="InterPro" id="IPR003385">
    <property type="entry name" value="Glyco_hydro_77"/>
</dbReference>
<evidence type="ECO:0000313" key="11">
    <source>
        <dbReference type="EMBL" id="HGW91152.1"/>
    </source>
</evidence>
<organism evidence="11">
    <name type="scientific">candidate division WOR-3 bacterium</name>
    <dbReference type="NCBI Taxonomy" id="2052148"/>
    <lineage>
        <taxon>Bacteria</taxon>
        <taxon>Bacteria division WOR-3</taxon>
    </lineage>
</organism>
<dbReference type="PANTHER" id="PTHR32438">
    <property type="entry name" value="4-ALPHA-GLUCANOTRANSFERASE DPE1, CHLOROPLASTIC/AMYLOPLASTIC"/>
    <property type="match status" value="1"/>
</dbReference>
<dbReference type="EMBL" id="DTHG01000015">
    <property type="protein sequence ID" value="HGW91152.1"/>
    <property type="molecule type" value="Genomic_DNA"/>
</dbReference>
<evidence type="ECO:0000256" key="6">
    <source>
        <dbReference type="ARBA" id="ARBA00022679"/>
    </source>
</evidence>
<dbReference type="EC" id="2.4.1.25" evidence="3 10"/>
<evidence type="ECO:0000256" key="1">
    <source>
        <dbReference type="ARBA" id="ARBA00000439"/>
    </source>
</evidence>
<keyword evidence="5 10" id="KW-0328">Glycosyltransferase</keyword>
<dbReference type="SUPFAM" id="SSF51445">
    <property type="entry name" value="(Trans)glycosidases"/>
    <property type="match status" value="1"/>
</dbReference>
<reference evidence="11" key="1">
    <citation type="journal article" date="2020" name="mSystems">
        <title>Genome- and Community-Level Interaction Insights into Carbon Utilization and Element Cycling Functions of Hydrothermarchaeota in Hydrothermal Sediment.</title>
        <authorList>
            <person name="Zhou Z."/>
            <person name="Liu Y."/>
            <person name="Xu W."/>
            <person name="Pan J."/>
            <person name="Luo Z.H."/>
            <person name="Li M."/>
        </authorList>
    </citation>
    <scope>NUCLEOTIDE SEQUENCE [LARGE SCALE GENOMIC DNA]</scope>
    <source>
        <strain evidence="11">SpSt-780</strain>
    </source>
</reference>
<accession>A0A7C4UBQ4</accession>
<comment type="similarity">
    <text evidence="2 10">Belongs to the disproportionating enzyme family.</text>
</comment>
<dbReference type="AlphaFoldDB" id="A0A7C4UBQ4"/>
<evidence type="ECO:0000256" key="5">
    <source>
        <dbReference type="ARBA" id="ARBA00022676"/>
    </source>
</evidence>
<keyword evidence="6 10" id="KW-0808">Transferase</keyword>
<dbReference type="GO" id="GO:0005975">
    <property type="term" value="P:carbohydrate metabolic process"/>
    <property type="evidence" value="ECO:0007669"/>
    <property type="project" value="InterPro"/>
</dbReference>
<proteinExistence type="inferred from homology"/>
<dbReference type="Gene3D" id="3.20.20.80">
    <property type="entry name" value="Glycosidases"/>
    <property type="match status" value="1"/>
</dbReference>
<dbReference type="InterPro" id="IPR017853">
    <property type="entry name" value="GH"/>
</dbReference>
<evidence type="ECO:0000256" key="3">
    <source>
        <dbReference type="ARBA" id="ARBA00012560"/>
    </source>
</evidence>
<dbReference type="GO" id="GO:0004134">
    <property type="term" value="F:4-alpha-glucanotransferase activity"/>
    <property type="evidence" value="ECO:0007669"/>
    <property type="project" value="UniProtKB-EC"/>
</dbReference>